<evidence type="ECO:0000313" key="2">
    <source>
        <dbReference type="EMBL" id="TWA71517.1"/>
    </source>
</evidence>
<name>A0A560BFV7_AZOBR</name>
<reference evidence="2 3" key="1">
    <citation type="submission" date="2019-06" db="EMBL/GenBank/DDBJ databases">
        <title>Genomic Encyclopedia of Type Strains, Phase IV (KMG-V): Genome sequencing to study the core and pangenomes of soil and plant-associated prokaryotes.</title>
        <authorList>
            <person name="Whitman W."/>
        </authorList>
    </citation>
    <scope>NUCLEOTIDE SEQUENCE [LARGE SCALE GENOMIC DNA]</scope>
    <source>
        <strain evidence="2 3">BR 11796</strain>
    </source>
</reference>
<protein>
    <submittedName>
        <fullName evidence="2">Uncharacterized protein</fullName>
    </submittedName>
</protein>
<keyword evidence="1" id="KW-0812">Transmembrane</keyword>
<dbReference type="RefSeq" id="WP_186464805.1">
    <property type="nucleotide sequence ID" value="NZ_VITF01000003.1"/>
</dbReference>
<proteinExistence type="predicted"/>
<dbReference type="AlphaFoldDB" id="A0A560BFV7"/>
<keyword evidence="1" id="KW-0472">Membrane</keyword>
<feature type="transmembrane region" description="Helical" evidence="1">
    <location>
        <begin position="12"/>
        <end position="29"/>
    </location>
</feature>
<evidence type="ECO:0000256" key="1">
    <source>
        <dbReference type="SAM" id="Phobius"/>
    </source>
</evidence>
<organism evidence="2 3">
    <name type="scientific">Azospirillum brasilense</name>
    <dbReference type="NCBI Taxonomy" id="192"/>
    <lineage>
        <taxon>Bacteria</taxon>
        <taxon>Pseudomonadati</taxon>
        <taxon>Pseudomonadota</taxon>
        <taxon>Alphaproteobacteria</taxon>
        <taxon>Rhodospirillales</taxon>
        <taxon>Azospirillaceae</taxon>
        <taxon>Azospirillum</taxon>
    </lineage>
</organism>
<dbReference type="EMBL" id="VITF01000003">
    <property type="protein sequence ID" value="TWA71517.1"/>
    <property type="molecule type" value="Genomic_DNA"/>
</dbReference>
<dbReference type="Proteomes" id="UP000316083">
    <property type="component" value="Unassembled WGS sequence"/>
</dbReference>
<sequence>MIRNPLARHIALFLAVKAALIALGLWWFLGSMPEPRGVVTPPAAAGKP</sequence>
<keyword evidence="1" id="KW-1133">Transmembrane helix</keyword>
<comment type="caution">
    <text evidence="2">The sequence shown here is derived from an EMBL/GenBank/DDBJ whole genome shotgun (WGS) entry which is preliminary data.</text>
</comment>
<gene>
    <name evidence="2" type="ORF">FBZ82_103493</name>
</gene>
<evidence type="ECO:0000313" key="3">
    <source>
        <dbReference type="Proteomes" id="UP000316083"/>
    </source>
</evidence>
<accession>A0A560BFV7</accession>